<keyword evidence="2" id="KW-1185">Reference proteome</keyword>
<dbReference type="AlphaFoldDB" id="A0AAU9UUB7"/>
<dbReference type="InterPro" id="IPR013083">
    <property type="entry name" value="Znf_RING/FYVE/PHD"/>
</dbReference>
<dbReference type="Gene3D" id="3.30.40.10">
    <property type="entry name" value="Zinc/RING finger domain, C3HC4 (zinc finger)"/>
    <property type="match status" value="1"/>
</dbReference>
<gene>
    <name evidence="1" type="ORF">EEDITHA_LOCUS15968</name>
</gene>
<evidence type="ECO:0000313" key="2">
    <source>
        <dbReference type="Proteomes" id="UP001153954"/>
    </source>
</evidence>
<name>A0AAU9UUB7_EUPED</name>
<comment type="caution">
    <text evidence="1">The sequence shown here is derived from an EMBL/GenBank/DDBJ whole genome shotgun (WGS) entry which is preliminary data.</text>
</comment>
<accession>A0AAU9UUB7</accession>
<evidence type="ECO:0008006" key="3">
    <source>
        <dbReference type="Google" id="ProtNLM"/>
    </source>
</evidence>
<dbReference type="EMBL" id="CAKOGL010000023">
    <property type="protein sequence ID" value="CAH2101184.1"/>
    <property type="molecule type" value="Genomic_DNA"/>
</dbReference>
<evidence type="ECO:0000313" key="1">
    <source>
        <dbReference type="EMBL" id="CAH2101184.1"/>
    </source>
</evidence>
<organism evidence="1 2">
    <name type="scientific">Euphydryas editha</name>
    <name type="common">Edith's checkerspot</name>
    <dbReference type="NCBI Taxonomy" id="104508"/>
    <lineage>
        <taxon>Eukaryota</taxon>
        <taxon>Metazoa</taxon>
        <taxon>Ecdysozoa</taxon>
        <taxon>Arthropoda</taxon>
        <taxon>Hexapoda</taxon>
        <taxon>Insecta</taxon>
        <taxon>Pterygota</taxon>
        <taxon>Neoptera</taxon>
        <taxon>Endopterygota</taxon>
        <taxon>Lepidoptera</taxon>
        <taxon>Glossata</taxon>
        <taxon>Ditrysia</taxon>
        <taxon>Papilionoidea</taxon>
        <taxon>Nymphalidae</taxon>
        <taxon>Nymphalinae</taxon>
        <taxon>Euphydryas</taxon>
    </lineage>
</organism>
<dbReference type="SUPFAM" id="SSF57903">
    <property type="entry name" value="FYVE/PHD zinc finger"/>
    <property type="match status" value="1"/>
</dbReference>
<dbReference type="Proteomes" id="UP001153954">
    <property type="component" value="Unassembled WGS sequence"/>
</dbReference>
<dbReference type="InterPro" id="IPR011011">
    <property type="entry name" value="Znf_FYVE_PHD"/>
</dbReference>
<sequence length="167" mass="18894">MYKCNRCNTEFLDGVQCSVCLNRYDFPCAGITEAGYRKLGDRKLTWKCSVCKNPSPTPRKSPELESVLTEIKFMSAQLTILPGLVESVKKIQEELSELKSIKAELADVKSSVASMHQSMSSITDKVAKLDSEVQSLHSFKEQFTSLQKTCTWDVWSDERVNDLWNLS</sequence>
<protein>
    <recommendedName>
        <fullName evidence="3">Zinc finger PHD-type domain-containing protein</fullName>
    </recommendedName>
</protein>
<proteinExistence type="predicted"/>
<reference evidence="1" key="1">
    <citation type="submission" date="2022-03" db="EMBL/GenBank/DDBJ databases">
        <authorList>
            <person name="Tunstrom K."/>
        </authorList>
    </citation>
    <scope>NUCLEOTIDE SEQUENCE</scope>
</reference>